<evidence type="ECO:0000313" key="2">
    <source>
        <dbReference type="Proteomes" id="UP001454036"/>
    </source>
</evidence>
<name>A0AAV3P1T3_LITER</name>
<evidence type="ECO:0000313" key="1">
    <source>
        <dbReference type="EMBL" id="GAA0145067.1"/>
    </source>
</evidence>
<dbReference type="GO" id="GO:0003676">
    <property type="term" value="F:nucleic acid binding"/>
    <property type="evidence" value="ECO:0007669"/>
    <property type="project" value="InterPro"/>
</dbReference>
<organism evidence="1 2">
    <name type="scientific">Lithospermum erythrorhizon</name>
    <name type="common">Purple gromwell</name>
    <name type="synonym">Lithospermum officinale var. erythrorhizon</name>
    <dbReference type="NCBI Taxonomy" id="34254"/>
    <lineage>
        <taxon>Eukaryota</taxon>
        <taxon>Viridiplantae</taxon>
        <taxon>Streptophyta</taxon>
        <taxon>Embryophyta</taxon>
        <taxon>Tracheophyta</taxon>
        <taxon>Spermatophyta</taxon>
        <taxon>Magnoliopsida</taxon>
        <taxon>eudicotyledons</taxon>
        <taxon>Gunneridae</taxon>
        <taxon>Pentapetalae</taxon>
        <taxon>asterids</taxon>
        <taxon>lamiids</taxon>
        <taxon>Boraginales</taxon>
        <taxon>Boraginaceae</taxon>
        <taxon>Boraginoideae</taxon>
        <taxon>Lithospermeae</taxon>
        <taxon>Lithospermum</taxon>
    </lineage>
</organism>
<dbReference type="Pfam" id="PF14223">
    <property type="entry name" value="Retrotran_gag_2"/>
    <property type="match status" value="1"/>
</dbReference>
<dbReference type="GO" id="GO:0008270">
    <property type="term" value="F:zinc ion binding"/>
    <property type="evidence" value="ECO:0007669"/>
    <property type="project" value="InterPro"/>
</dbReference>
<evidence type="ECO:0008006" key="3">
    <source>
        <dbReference type="Google" id="ProtNLM"/>
    </source>
</evidence>
<dbReference type="AlphaFoldDB" id="A0AAV3P1T3"/>
<accession>A0AAV3P1T3</accession>
<proteinExistence type="predicted"/>
<sequence>MVKPIIPVVQPPRGILKVRGTYINQEDSAINAQCLNKKPNLQNCFANKVDYEMNNTVEEASLHNLERIDRHAILKDILGCKLAKGDLVSPHVEKMIGLFEKLEKLGSGINQEVAIDIILSSLPDEYAPYIPTFLKCDLENTMYKLYEMLKNVEIHLKKINHAHPLILVPKKECIKEQAKKNRGVNVESNMGKMKVCSKSSSLVVQDKKASKKKNNKSNNTKAVNQCEVKTVAPKGPKVEDKCHYCNVNGHWKRNCKKYFEDRKNSIVATQSTGIYVIEAFLSLIIVIF</sequence>
<dbReference type="InterPro" id="IPR036875">
    <property type="entry name" value="Znf_CCHC_sf"/>
</dbReference>
<comment type="caution">
    <text evidence="1">The sequence shown here is derived from an EMBL/GenBank/DDBJ whole genome shotgun (WGS) entry which is preliminary data.</text>
</comment>
<dbReference type="Proteomes" id="UP001454036">
    <property type="component" value="Unassembled WGS sequence"/>
</dbReference>
<keyword evidence="2" id="KW-1185">Reference proteome</keyword>
<gene>
    <name evidence="1" type="ORF">LIER_05343</name>
</gene>
<reference evidence="1 2" key="1">
    <citation type="submission" date="2024-01" db="EMBL/GenBank/DDBJ databases">
        <title>The complete chloroplast genome sequence of Lithospermum erythrorhizon: insights into the phylogenetic relationship among Boraginaceae species and the maternal lineages of purple gromwells.</title>
        <authorList>
            <person name="Okada T."/>
            <person name="Watanabe K."/>
        </authorList>
    </citation>
    <scope>NUCLEOTIDE SEQUENCE [LARGE SCALE GENOMIC DNA]</scope>
</reference>
<dbReference type="EMBL" id="BAABME010000732">
    <property type="protein sequence ID" value="GAA0145067.1"/>
    <property type="molecule type" value="Genomic_DNA"/>
</dbReference>
<protein>
    <recommendedName>
        <fullName evidence="3">Polyprotein</fullName>
    </recommendedName>
</protein>
<dbReference type="SUPFAM" id="SSF57756">
    <property type="entry name" value="Retrovirus zinc finger-like domains"/>
    <property type="match status" value="1"/>
</dbReference>